<protein>
    <submittedName>
        <fullName evidence="1">Uncharacterized protein</fullName>
    </submittedName>
</protein>
<dbReference type="EMBL" id="FOPC01000005">
    <property type="protein sequence ID" value="SFG55993.1"/>
    <property type="molecule type" value="Genomic_DNA"/>
</dbReference>
<organism evidence="1 2">
    <name type="scientific">Algoriphagus hitonicola</name>
    <dbReference type="NCBI Taxonomy" id="435880"/>
    <lineage>
        <taxon>Bacteria</taxon>
        <taxon>Pseudomonadati</taxon>
        <taxon>Bacteroidota</taxon>
        <taxon>Cytophagia</taxon>
        <taxon>Cytophagales</taxon>
        <taxon>Cyclobacteriaceae</taxon>
        <taxon>Algoriphagus</taxon>
    </lineage>
</organism>
<dbReference type="RefSeq" id="WP_092790596.1">
    <property type="nucleotide sequence ID" value="NZ_FOPC01000005.1"/>
</dbReference>
<accession>A0A1I2STT5</accession>
<dbReference type="AlphaFoldDB" id="A0A1I2STT5"/>
<gene>
    <name evidence="1" type="ORF">SAMN04487988_10556</name>
</gene>
<proteinExistence type="predicted"/>
<reference evidence="2" key="1">
    <citation type="submission" date="2016-10" db="EMBL/GenBank/DDBJ databases">
        <authorList>
            <person name="Varghese N."/>
            <person name="Submissions S."/>
        </authorList>
    </citation>
    <scope>NUCLEOTIDE SEQUENCE [LARGE SCALE GENOMIC DNA]</scope>
    <source>
        <strain evidence="2">DSM 19315</strain>
    </source>
</reference>
<dbReference type="STRING" id="435880.SAMN04487988_10556"/>
<dbReference type="OrthoDB" id="826895at2"/>
<dbReference type="Proteomes" id="UP000199642">
    <property type="component" value="Unassembled WGS sequence"/>
</dbReference>
<evidence type="ECO:0000313" key="1">
    <source>
        <dbReference type="EMBL" id="SFG55993.1"/>
    </source>
</evidence>
<evidence type="ECO:0000313" key="2">
    <source>
        <dbReference type="Proteomes" id="UP000199642"/>
    </source>
</evidence>
<keyword evidence="2" id="KW-1185">Reference proteome</keyword>
<sequence length="86" mass="8912">MKSKSKFRFLASLILASAFGVFLGISPLTSFGEEAPEMGMMDVNYCLHNVSGDDGLANFCQIDRCAPVTGQGTVVGPCGSGSGMGE</sequence>
<name>A0A1I2STT5_9BACT</name>